<evidence type="ECO:0000256" key="3">
    <source>
        <dbReference type="ARBA" id="ARBA00022519"/>
    </source>
</evidence>
<dbReference type="PANTHER" id="PTHR30606">
    <property type="entry name" value="LIPID A BIOSYNTHESIS LAUROYL ACYLTRANSFERASE"/>
    <property type="match status" value="1"/>
</dbReference>
<keyword evidence="7" id="KW-0812">Transmembrane</keyword>
<keyword evidence="7" id="KW-1133">Transmembrane helix</keyword>
<comment type="subcellular location">
    <subcellularLocation>
        <location evidence="1">Cell inner membrane</location>
    </subcellularLocation>
</comment>
<reference evidence="8" key="1">
    <citation type="submission" date="2019-12" db="EMBL/GenBank/DDBJ databases">
        <title>Comparative genomics gives insights into the taxonomy of the Azoarcus-Aromatoleum group and reveals separate origins of nif in the plant-associated Azoarcus and non-plant-associated Aromatoleum sub-groups.</title>
        <authorList>
            <person name="Lafos M."/>
            <person name="Maluk M."/>
            <person name="Batista M."/>
            <person name="Junghare M."/>
            <person name="Carmona M."/>
            <person name="Faoro H."/>
            <person name="Cruz L.M."/>
            <person name="Battistoni F."/>
            <person name="De Souza E."/>
            <person name="Pedrosa F."/>
            <person name="Chen W.-M."/>
            <person name="Poole P.S."/>
            <person name="Dixon R.A."/>
            <person name="James E.K."/>
        </authorList>
    </citation>
    <scope>NUCLEOTIDE SEQUENCE</scope>
    <source>
        <strain evidence="8">U120</strain>
    </source>
</reference>
<evidence type="ECO:0000256" key="7">
    <source>
        <dbReference type="SAM" id="Phobius"/>
    </source>
</evidence>
<keyword evidence="6" id="KW-0012">Acyltransferase</keyword>
<name>A0ABX1N4A5_9RHOO</name>
<proteinExistence type="predicted"/>
<dbReference type="Pfam" id="PF03279">
    <property type="entry name" value="Lip_A_acyltrans"/>
    <property type="match status" value="1"/>
</dbReference>
<evidence type="ECO:0000256" key="4">
    <source>
        <dbReference type="ARBA" id="ARBA00022679"/>
    </source>
</evidence>
<evidence type="ECO:0008006" key="10">
    <source>
        <dbReference type="Google" id="ProtNLM"/>
    </source>
</evidence>
<dbReference type="Proteomes" id="UP000601990">
    <property type="component" value="Unassembled WGS sequence"/>
</dbReference>
<keyword evidence="9" id="KW-1185">Reference proteome</keyword>
<evidence type="ECO:0000313" key="8">
    <source>
        <dbReference type="EMBL" id="NMF94073.1"/>
    </source>
</evidence>
<dbReference type="PANTHER" id="PTHR30606:SF10">
    <property type="entry name" value="PHOSPHATIDYLINOSITOL MANNOSIDE ACYLTRANSFERASE"/>
    <property type="match status" value="1"/>
</dbReference>
<keyword evidence="5 7" id="KW-0472">Membrane</keyword>
<sequence>MGERLVSVGQRLRLGSAFPVLSQLPPGLAYAAATRVGLWSGQDLVNARTAVRNGYLRVWPEMASDPPLLDSWGRRYTDMLARETMDVFRMHRLDAGTIRRLIDVDDVSALAQAQQEGRGVILVMAHFSRLIMLLAALGMMGFRIGMLTMRVDSSNEALAPAMRRFLQMKIDRLRQVIRGNWICLGDNLRPMYTGLARGEVWVVLADAYMADFGEWREFPFLGGTLRLSGGIERIAARTGARMVYGAVNERGSRLVGDVRALPADPSAGLAAAVGELERDVRATPWQWWQWNILDYIWSSGAKV</sequence>
<feature type="transmembrane region" description="Helical" evidence="7">
    <location>
        <begin position="120"/>
        <end position="142"/>
    </location>
</feature>
<keyword evidence="2" id="KW-1003">Cell membrane</keyword>
<gene>
    <name evidence="8" type="ORF">GO608_12125</name>
</gene>
<keyword evidence="4" id="KW-0808">Transferase</keyword>
<dbReference type="RefSeq" id="WP_211159468.1">
    <property type="nucleotide sequence ID" value="NZ_WTVH02000010.1"/>
</dbReference>
<evidence type="ECO:0000256" key="1">
    <source>
        <dbReference type="ARBA" id="ARBA00004533"/>
    </source>
</evidence>
<accession>A0ABX1N4A5</accession>
<organism evidence="8 9">
    <name type="scientific">Aromatoleum buckelii</name>
    <dbReference type="NCBI Taxonomy" id="200254"/>
    <lineage>
        <taxon>Bacteria</taxon>
        <taxon>Pseudomonadati</taxon>
        <taxon>Pseudomonadota</taxon>
        <taxon>Betaproteobacteria</taxon>
        <taxon>Rhodocyclales</taxon>
        <taxon>Rhodocyclaceae</taxon>
        <taxon>Aromatoleum</taxon>
    </lineage>
</organism>
<comment type="caution">
    <text evidence="8">The sequence shown here is derived from an EMBL/GenBank/DDBJ whole genome shotgun (WGS) entry which is preliminary data.</text>
</comment>
<dbReference type="InterPro" id="IPR004960">
    <property type="entry name" value="LipA_acyltrans"/>
</dbReference>
<dbReference type="EMBL" id="WTVH01000023">
    <property type="protein sequence ID" value="NMF94073.1"/>
    <property type="molecule type" value="Genomic_DNA"/>
</dbReference>
<evidence type="ECO:0000256" key="5">
    <source>
        <dbReference type="ARBA" id="ARBA00023136"/>
    </source>
</evidence>
<protein>
    <recommendedName>
        <fullName evidence="10">Lysophospholipid acyltransferase family protein</fullName>
    </recommendedName>
</protein>
<keyword evidence="3" id="KW-0997">Cell inner membrane</keyword>
<evidence type="ECO:0000256" key="2">
    <source>
        <dbReference type="ARBA" id="ARBA00022475"/>
    </source>
</evidence>
<evidence type="ECO:0000313" key="9">
    <source>
        <dbReference type="Proteomes" id="UP000601990"/>
    </source>
</evidence>
<evidence type="ECO:0000256" key="6">
    <source>
        <dbReference type="ARBA" id="ARBA00023315"/>
    </source>
</evidence>